<dbReference type="GO" id="GO:0061630">
    <property type="term" value="F:ubiquitin protein ligase activity"/>
    <property type="evidence" value="ECO:0007669"/>
    <property type="project" value="UniProtKB-EC"/>
</dbReference>
<feature type="region of interest" description="Disordered" evidence="15">
    <location>
        <begin position="299"/>
        <end position="326"/>
    </location>
</feature>
<keyword evidence="19" id="KW-1185">Reference proteome</keyword>
<dbReference type="PANTHER" id="PTHR46913">
    <property type="entry name" value="RING-H2 FINGER PROTEIN ATL16"/>
    <property type="match status" value="1"/>
</dbReference>
<dbReference type="InterPro" id="IPR044600">
    <property type="entry name" value="ATL1/ATL16-like"/>
</dbReference>
<evidence type="ECO:0000256" key="12">
    <source>
        <dbReference type="ARBA" id="ARBA00023136"/>
    </source>
</evidence>
<dbReference type="FunFam" id="3.30.40.10:FF:000233">
    <property type="entry name" value="RING-H2 finger protein ATL54"/>
    <property type="match status" value="1"/>
</dbReference>
<keyword evidence="7" id="KW-0479">Metal-binding</keyword>
<comment type="similarity">
    <text evidence="13">Belongs to the RING-type zinc finger family. ATL subfamily.</text>
</comment>
<sequence length="362" mass="40263">MGSVGNQNLWPPYDNSKGCSQGICSMYCPQWCYLNFPPPPADDDSGTPFSPLIIAIIGILAIAFLLVSYYTIVKRYCRRRNGPNTSIEPEENLDGLSRDQWAVATGLDEALIKTITVCKYKKGDGLIEGTECAVCLSEFQENESLRLLPKCIHAFHLPCIDTWLKSHSNCPLCRVDVNLTNPLTPPVPSSQTPSTLNIASLEIQRPDDLILVVDDHERDHSEEVVLSLVSDDDVPPKSPPQNISTAQHSETRSDIIGTPKEEDVKKFSRSISSGTFSSQGQLMIADILRIEEAYEGLQMESEKSWKGTSSSRRVLEEESKNNANNSRDWELVRSPVAMRRSISTGKFIFTVHNKGKNSIIPH</sequence>
<evidence type="ECO:0000256" key="8">
    <source>
        <dbReference type="ARBA" id="ARBA00022771"/>
    </source>
</evidence>
<comment type="subcellular location">
    <subcellularLocation>
        <location evidence="2">Membrane</location>
        <topology evidence="2">Single-pass membrane protein</topology>
    </subcellularLocation>
</comment>
<evidence type="ECO:0000256" key="9">
    <source>
        <dbReference type="ARBA" id="ARBA00022786"/>
    </source>
</evidence>
<dbReference type="AlphaFoldDB" id="A0ABD1TN32"/>
<evidence type="ECO:0000256" key="3">
    <source>
        <dbReference type="ARBA" id="ARBA00004906"/>
    </source>
</evidence>
<dbReference type="SUPFAM" id="SSF57850">
    <property type="entry name" value="RING/U-box"/>
    <property type="match status" value="1"/>
</dbReference>
<dbReference type="EMBL" id="JBFOLJ010000008">
    <property type="protein sequence ID" value="KAL2514114.1"/>
    <property type="molecule type" value="Genomic_DNA"/>
</dbReference>
<gene>
    <name evidence="18" type="ORF">Fot_28085</name>
</gene>
<evidence type="ECO:0000256" key="14">
    <source>
        <dbReference type="PROSITE-ProRule" id="PRU00175"/>
    </source>
</evidence>
<dbReference type="EC" id="2.3.2.27" evidence="4"/>
<evidence type="ECO:0000256" key="13">
    <source>
        <dbReference type="ARBA" id="ARBA00024209"/>
    </source>
</evidence>
<dbReference type="CDD" id="cd16461">
    <property type="entry name" value="RING-H2_EL5-like"/>
    <property type="match status" value="1"/>
</dbReference>
<feature type="transmembrane region" description="Helical" evidence="16">
    <location>
        <begin position="49"/>
        <end position="72"/>
    </location>
</feature>
<name>A0ABD1TN32_9LAMI</name>
<dbReference type="GO" id="GO:0008270">
    <property type="term" value="F:zinc ion binding"/>
    <property type="evidence" value="ECO:0007669"/>
    <property type="project" value="UniProtKB-KW"/>
</dbReference>
<dbReference type="InterPro" id="IPR013083">
    <property type="entry name" value="Znf_RING/FYVE/PHD"/>
</dbReference>
<evidence type="ECO:0000256" key="7">
    <source>
        <dbReference type="ARBA" id="ARBA00022723"/>
    </source>
</evidence>
<evidence type="ECO:0000259" key="17">
    <source>
        <dbReference type="PROSITE" id="PS50089"/>
    </source>
</evidence>
<comment type="caution">
    <text evidence="18">The sequence shown here is derived from an EMBL/GenBank/DDBJ whole genome shotgun (WGS) entry which is preliminary data.</text>
</comment>
<dbReference type="PROSITE" id="PS50089">
    <property type="entry name" value="ZF_RING_2"/>
    <property type="match status" value="1"/>
</dbReference>
<evidence type="ECO:0000256" key="10">
    <source>
        <dbReference type="ARBA" id="ARBA00022833"/>
    </source>
</evidence>
<evidence type="ECO:0000256" key="6">
    <source>
        <dbReference type="ARBA" id="ARBA00022692"/>
    </source>
</evidence>
<keyword evidence="6 16" id="KW-0812">Transmembrane</keyword>
<keyword evidence="9" id="KW-0833">Ubl conjugation pathway</keyword>
<evidence type="ECO:0000256" key="16">
    <source>
        <dbReference type="SAM" id="Phobius"/>
    </source>
</evidence>
<comment type="catalytic activity">
    <reaction evidence="1">
        <text>S-ubiquitinyl-[E2 ubiquitin-conjugating enzyme]-L-cysteine + [acceptor protein]-L-lysine = [E2 ubiquitin-conjugating enzyme]-L-cysteine + N(6)-ubiquitinyl-[acceptor protein]-L-lysine.</text>
        <dbReference type="EC" id="2.3.2.27"/>
    </reaction>
</comment>
<evidence type="ECO:0000256" key="4">
    <source>
        <dbReference type="ARBA" id="ARBA00012483"/>
    </source>
</evidence>
<keyword evidence="10" id="KW-0862">Zinc</keyword>
<organism evidence="18 19">
    <name type="scientific">Forsythia ovata</name>
    <dbReference type="NCBI Taxonomy" id="205694"/>
    <lineage>
        <taxon>Eukaryota</taxon>
        <taxon>Viridiplantae</taxon>
        <taxon>Streptophyta</taxon>
        <taxon>Embryophyta</taxon>
        <taxon>Tracheophyta</taxon>
        <taxon>Spermatophyta</taxon>
        <taxon>Magnoliopsida</taxon>
        <taxon>eudicotyledons</taxon>
        <taxon>Gunneridae</taxon>
        <taxon>Pentapetalae</taxon>
        <taxon>asterids</taxon>
        <taxon>lamiids</taxon>
        <taxon>Lamiales</taxon>
        <taxon>Oleaceae</taxon>
        <taxon>Forsythieae</taxon>
        <taxon>Forsythia</taxon>
    </lineage>
</organism>
<evidence type="ECO:0000256" key="2">
    <source>
        <dbReference type="ARBA" id="ARBA00004167"/>
    </source>
</evidence>
<reference evidence="19" key="1">
    <citation type="submission" date="2024-07" db="EMBL/GenBank/DDBJ databases">
        <title>Two chromosome-level genome assemblies of Korean endemic species Abeliophyllum distichum and Forsythia ovata (Oleaceae).</title>
        <authorList>
            <person name="Jang H."/>
        </authorList>
    </citation>
    <scope>NUCLEOTIDE SEQUENCE [LARGE SCALE GENOMIC DNA]</scope>
</reference>
<evidence type="ECO:0000313" key="18">
    <source>
        <dbReference type="EMBL" id="KAL2514114.1"/>
    </source>
</evidence>
<dbReference type="Gene3D" id="3.30.40.10">
    <property type="entry name" value="Zinc/RING finger domain, C3HC4 (zinc finger)"/>
    <property type="match status" value="1"/>
</dbReference>
<dbReference type="Proteomes" id="UP001604277">
    <property type="component" value="Unassembled WGS sequence"/>
</dbReference>
<dbReference type="SMART" id="SM00184">
    <property type="entry name" value="RING"/>
    <property type="match status" value="1"/>
</dbReference>
<evidence type="ECO:0000313" key="19">
    <source>
        <dbReference type="Proteomes" id="UP001604277"/>
    </source>
</evidence>
<keyword evidence="5" id="KW-0808">Transferase</keyword>
<feature type="region of interest" description="Disordered" evidence="15">
    <location>
        <begin position="229"/>
        <end position="260"/>
    </location>
</feature>
<dbReference type="Pfam" id="PF13639">
    <property type="entry name" value="zf-RING_2"/>
    <property type="match status" value="1"/>
</dbReference>
<comment type="pathway">
    <text evidence="3">Protein modification; protein ubiquitination.</text>
</comment>
<keyword evidence="8 14" id="KW-0863">Zinc-finger</keyword>
<feature type="compositionally biased region" description="Basic and acidic residues" evidence="15">
    <location>
        <begin position="249"/>
        <end position="260"/>
    </location>
</feature>
<evidence type="ECO:0000256" key="15">
    <source>
        <dbReference type="SAM" id="MobiDB-lite"/>
    </source>
</evidence>
<evidence type="ECO:0000256" key="5">
    <source>
        <dbReference type="ARBA" id="ARBA00022679"/>
    </source>
</evidence>
<dbReference type="GO" id="GO:0016020">
    <property type="term" value="C:membrane"/>
    <property type="evidence" value="ECO:0007669"/>
    <property type="project" value="UniProtKB-SubCell"/>
</dbReference>
<dbReference type="InterPro" id="IPR001841">
    <property type="entry name" value="Znf_RING"/>
</dbReference>
<accession>A0ABD1TN32</accession>
<evidence type="ECO:0000256" key="1">
    <source>
        <dbReference type="ARBA" id="ARBA00000900"/>
    </source>
</evidence>
<feature type="domain" description="RING-type" evidence="17">
    <location>
        <begin position="132"/>
        <end position="174"/>
    </location>
</feature>
<proteinExistence type="inferred from homology"/>
<keyword evidence="11 16" id="KW-1133">Transmembrane helix</keyword>
<evidence type="ECO:0000256" key="11">
    <source>
        <dbReference type="ARBA" id="ARBA00022989"/>
    </source>
</evidence>
<dbReference type="PANTHER" id="PTHR46913:SF22">
    <property type="entry name" value="RING-TYPE E3 UBIQUITIN TRANSFERASE"/>
    <property type="match status" value="1"/>
</dbReference>
<protein>
    <recommendedName>
        <fullName evidence="4">RING-type E3 ubiquitin transferase</fullName>
        <ecNumber evidence="4">2.3.2.27</ecNumber>
    </recommendedName>
</protein>
<keyword evidence="12 16" id="KW-0472">Membrane</keyword>